<dbReference type="GO" id="GO:0030010">
    <property type="term" value="P:establishment of cell polarity"/>
    <property type="evidence" value="ECO:0007669"/>
    <property type="project" value="TreeGrafter"/>
</dbReference>
<protein>
    <recommendedName>
        <fullName evidence="4">Cdc24/Scd1 N-terminal domain-containing protein</fullName>
    </recommendedName>
</protein>
<feature type="coiled-coil region" evidence="1">
    <location>
        <begin position="171"/>
        <end position="198"/>
    </location>
</feature>
<keyword evidence="1" id="KW-0175">Coiled coil</keyword>
<dbReference type="GO" id="GO:0031106">
    <property type="term" value="P:septin ring organization"/>
    <property type="evidence" value="ECO:0007669"/>
    <property type="project" value="TreeGrafter"/>
</dbReference>
<organism evidence="2 3">
    <name type="scientific">Staphylotrichum longicolle</name>
    <dbReference type="NCBI Taxonomy" id="669026"/>
    <lineage>
        <taxon>Eukaryota</taxon>
        <taxon>Fungi</taxon>
        <taxon>Dikarya</taxon>
        <taxon>Ascomycota</taxon>
        <taxon>Pezizomycotina</taxon>
        <taxon>Sordariomycetes</taxon>
        <taxon>Sordariomycetidae</taxon>
        <taxon>Sordariales</taxon>
        <taxon>Chaetomiaceae</taxon>
        <taxon>Staphylotrichum</taxon>
    </lineage>
</organism>
<dbReference type="GO" id="GO:0005634">
    <property type="term" value="C:nucleus"/>
    <property type="evidence" value="ECO:0007669"/>
    <property type="project" value="TreeGrafter"/>
</dbReference>
<sequence>MADPLSVAASIAGLLSAAGSVLKVLSPYIAAARDTPKIAAEVNGELHATTIVLSALQTLASNMESVSARRAALVRVDQVVAVLTNGVLIFSEIEASVGSLSLAEPSTTPLALRSRLQWAWKETELTRLLARLQGFKLSISLILTILQRHVGYLCIVYLTYIDSSAQADQSQGELENNVNQLLESNRELARRLMNLEDAFDVHSVVARRRSVAVTPLDPKHDDSDQLPFEPTSGFDFETDLEASRPYRRAHRDTMDFSFRSSVAHSDAWSVFSGLSLSDVSILSVIALPIYADEIGNSNHYAFGSRPPALSPLPAPAISNPEPSPTLFPGEFVKIKLQLLQFRGFADLFAQEEVRRPTHPFFTLRGVFRTGNAFLLLSEILGLRIETSGILLGSAGVLVDEIVIPRVIEAFTIALPLGPDEIFTFADVRGSRSAPFLKVIAVIKRVLAKADSANFVQQADIDAGVNEMLAPLFMQPPRFDPIVDEFIARQRQCVNQLQKLPALEIQMRTLQLLTSQQIDAIFGPLSDMLEAELNLLLAIERNLLLPSEAQRWNGAFLEWSEKAELYGRLIGSESRNKALLRAQLGSVESNAGGPKSLRTDAIAACLRIHSLPLSMLNAKEEFIMILRRAHDEVYRVVAIEELADVLADLQSRVVDWKGHRVQQLGRLLHYEPLINVTTDATGSRRTAVS</sequence>
<accession>A0AAD4EYE8</accession>
<dbReference type="InterPro" id="IPR035899">
    <property type="entry name" value="DBL_dom_sf"/>
</dbReference>
<dbReference type="GO" id="GO:0043332">
    <property type="term" value="C:mating projection tip"/>
    <property type="evidence" value="ECO:0007669"/>
    <property type="project" value="TreeGrafter"/>
</dbReference>
<dbReference type="PANTHER" id="PTHR47339:SF1">
    <property type="entry name" value="CELL DIVISION CONTROL PROTEIN 24"/>
    <property type="match status" value="1"/>
</dbReference>
<dbReference type="GO" id="GO:0000935">
    <property type="term" value="C:division septum"/>
    <property type="evidence" value="ECO:0007669"/>
    <property type="project" value="TreeGrafter"/>
</dbReference>
<dbReference type="PANTHER" id="PTHR47339">
    <property type="entry name" value="CELL DIVISION CONTROL PROTEIN 24"/>
    <property type="match status" value="1"/>
</dbReference>
<dbReference type="GO" id="GO:0005737">
    <property type="term" value="C:cytoplasm"/>
    <property type="evidence" value="ECO:0007669"/>
    <property type="project" value="TreeGrafter"/>
</dbReference>
<evidence type="ECO:0000313" key="2">
    <source>
        <dbReference type="EMBL" id="KAG7289886.1"/>
    </source>
</evidence>
<evidence type="ECO:0000313" key="3">
    <source>
        <dbReference type="Proteomes" id="UP001197093"/>
    </source>
</evidence>
<dbReference type="Gene3D" id="1.20.900.10">
    <property type="entry name" value="Dbl homology (DH) domain"/>
    <property type="match status" value="1"/>
</dbReference>
<comment type="caution">
    <text evidence="2">The sequence shown here is derived from an EMBL/GenBank/DDBJ whole genome shotgun (WGS) entry which is preliminary data.</text>
</comment>
<dbReference type="Proteomes" id="UP001197093">
    <property type="component" value="Unassembled WGS sequence"/>
</dbReference>
<evidence type="ECO:0000256" key="1">
    <source>
        <dbReference type="SAM" id="Coils"/>
    </source>
</evidence>
<dbReference type="EMBL" id="JAHCVI010000002">
    <property type="protein sequence ID" value="KAG7289886.1"/>
    <property type="molecule type" value="Genomic_DNA"/>
</dbReference>
<reference evidence="2" key="1">
    <citation type="submission" date="2023-02" db="EMBL/GenBank/DDBJ databases">
        <authorList>
            <person name="Palmer J.M."/>
        </authorList>
    </citation>
    <scope>NUCLEOTIDE SEQUENCE</scope>
    <source>
        <strain evidence="2">FW57</strain>
    </source>
</reference>
<gene>
    <name evidence="2" type="ORF">NEMBOFW57_006263</name>
</gene>
<dbReference type="SUPFAM" id="SSF48065">
    <property type="entry name" value="DBL homology domain (DH-domain)"/>
    <property type="match status" value="1"/>
</dbReference>
<evidence type="ECO:0008006" key="4">
    <source>
        <dbReference type="Google" id="ProtNLM"/>
    </source>
</evidence>
<proteinExistence type="predicted"/>
<dbReference type="AlphaFoldDB" id="A0AAD4EYE8"/>
<dbReference type="InterPro" id="IPR053026">
    <property type="entry name" value="CDC42_GEF"/>
</dbReference>
<keyword evidence="3" id="KW-1185">Reference proteome</keyword>
<name>A0AAD4EYE8_9PEZI</name>